<reference evidence="8 9" key="1">
    <citation type="submission" date="2021-01" db="EMBL/GenBank/DDBJ databases">
        <title>Sequencing the genomes of 1000 actinobacteria strains.</title>
        <authorList>
            <person name="Klenk H.-P."/>
        </authorList>
    </citation>
    <scope>NUCLEOTIDE SEQUENCE [LARGE SCALE GENOMIC DNA]</scope>
    <source>
        <strain evidence="8 9">DSM 13657</strain>
    </source>
</reference>
<organism evidence="8 9">
    <name type="scientific">Brevibacterium paucivorans</name>
    <dbReference type="NCBI Taxonomy" id="170994"/>
    <lineage>
        <taxon>Bacteria</taxon>
        <taxon>Bacillati</taxon>
        <taxon>Actinomycetota</taxon>
        <taxon>Actinomycetes</taxon>
        <taxon>Micrococcales</taxon>
        <taxon>Brevibacteriaceae</taxon>
        <taxon>Brevibacterium</taxon>
    </lineage>
</organism>
<keyword evidence="9" id="KW-1185">Reference proteome</keyword>
<evidence type="ECO:0000313" key="8">
    <source>
        <dbReference type="EMBL" id="MBM7816696.1"/>
    </source>
</evidence>
<evidence type="ECO:0000256" key="6">
    <source>
        <dbReference type="SAM" id="Phobius"/>
    </source>
</evidence>
<protein>
    <submittedName>
        <fullName evidence="8">Flp pilus assembly protein TadB</fullName>
    </submittedName>
</protein>
<dbReference type="Proteomes" id="UP000809290">
    <property type="component" value="Unassembled WGS sequence"/>
</dbReference>
<dbReference type="Pfam" id="PF00482">
    <property type="entry name" value="T2SSF"/>
    <property type="match status" value="1"/>
</dbReference>
<feature type="transmembrane region" description="Helical" evidence="6">
    <location>
        <begin position="180"/>
        <end position="209"/>
    </location>
</feature>
<evidence type="ECO:0000313" key="9">
    <source>
        <dbReference type="Proteomes" id="UP000809290"/>
    </source>
</evidence>
<gene>
    <name evidence="8" type="ORF">JOE56_001390</name>
</gene>
<dbReference type="PANTHER" id="PTHR35007:SF3">
    <property type="entry name" value="POSSIBLE CONSERVED ALANINE RICH MEMBRANE PROTEIN"/>
    <property type="match status" value="1"/>
</dbReference>
<keyword evidence="2" id="KW-1003">Cell membrane</keyword>
<feature type="transmembrane region" description="Helical" evidence="6">
    <location>
        <begin position="12"/>
        <end position="34"/>
    </location>
</feature>
<sequence length="218" mass="23022">MAVLSVAPVGAGALGPVAVLVAGACAGCVVWLLWPRSSGRLSQLSQPRRVRRGSVLVRIWKWAFGQLTLGESQVEQLAFDLDLVAICLRAGLPIPRAFELAARATQDRSGLGRLGRSLALGSVDNAYVGTQDSVAEHRTVVSLVEFSRSTGVALAPLLSGLASDMRRAERRRRQMAAAKLGVHLVIPLGVCVLPSVILTGVVPVVITLVGDMSAIFVR</sequence>
<name>A0ABS2SKB7_9MICO</name>
<evidence type="ECO:0000256" key="5">
    <source>
        <dbReference type="ARBA" id="ARBA00023136"/>
    </source>
</evidence>
<feature type="domain" description="Type II secretion system protein GspF" evidence="7">
    <location>
        <begin position="81"/>
        <end position="198"/>
    </location>
</feature>
<accession>A0ABS2SKB7</accession>
<evidence type="ECO:0000256" key="4">
    <source>
        <dbReference type="ARBA" id="ARBA00022989"/>
    </source>
</evidence>
<keyword evidence="5 6" id="KW-0472">Membrane</keyword>
<evidence type="ECO:0000256" key="3">
    <source>
        <dbReference type="ARBA" id="ARBA00022692"/>
    </source>
</evidence>
<evidence type="ECO:0000259" key="7">
    <source>
        <dbReference type="Pfam" id="PF00482"/>
    </source>
</evidence>
<evidence type="ECO:0000256" key="1">
    <source>
        <dbReference type="ARBA" id="ARBA00004651"/>
    </source>
</evidence>
<comment type="subcellular location">
    <subcellularLocation>
        <location evidence="1">Cell membrane</location>
        <topology evidence="1">Multi-pass membrane protein</topology>
    </subcellularLocation>
</comment>
<keyword evidence="4 6" id="KW-1133">Transmembrane helix</keyword>
<dbReference type="RefSeq" id="WP_338028644.1">
    <property type="nucleotide sequence ID" value="NZ_JAFBCP010000001.1"/>
</dbReference>
<dbReference type="PANTHER" id="PTHR35007">
    <property type="entry name" value="INTEGRAL MEMBRANE PROTEIN-RELATED"/>
    <property type="match status" value="1"/>
</dbReference>
<keyword evidence="3 6" id="KW-0812">Transmembrane</keyword>
<dbReference type="InterPro" id="IPR018076">
    <property type="entry name" value="T2SS_GspF_dom"/>
</dbReference>
<evidence type="ECO:0000256" key="2">
    <source>
        <dbReference type="ARBA" id="ARBA00022475"/>
    </source>
</evidence>
<dbReference type="EMBL" id="JAFBCP010000001">
    <property type="protein sequence ID" value="MBM7816696.1"/>
    <property type="molecule type" value="Genomic_DNA"/>
</dbReference>
<proteinExistence type="predicted"/>
<comment type="caution">
    <text evidence="8">The sequence shown here is derived from an EMBL/GenBank/DDBJ whole genome shotgun (WGS) entry which is preliminary data.</text>
</comment>